<dbReference type="AlphaFoldDB" id="A0A196SLM2"/>
<accession>A0A196SLM2</accession>
<organism evidence="3 4">
    <name type="scientific">Blastocystis sp. subtype 1 (strain ATCC 50177 / NandII)</name>
    <dbReference type="NCBI Taxonomy" id="478820"/>
    <lineage>
        <taxon>Eukaryota</taxon>
        <taxon>Sar</taxon>
        <taxon>Stramenopiles</taxon>
        <taxon>Bigyra</taxon>
        <taxon>Opalozoa</taxon>
        <taxon>Opalinata</taxon>
        <taxon>Blastocystidae</taxon>
        <taxon>Blastocystis</taxon>
    </lineage>
</organism>
<protein>
    <submittedName>
        <fullName evidence="3">G1/S-specific cyclin-E1</fullName>
    </submittedName>
</protein>
<dbReference type="FunFam" id="1.10.472.10:FF:000057">
    <property type="entry name" value="Cyclin N-terminal domain containing 2"/>
    <property type="match status" value="1"/>
</dbReference>
<keyword evidence="1" id="KW-0195">Cyclin</keyword>
<comment type="similarity">
    <text evidence="1">Belongs to the cyclin family.</text>
</comment>
<dbReference type="EMBL" id="LXWW01000012">
    <property type="protein sequence ID" value="OAO17953.1"/>
    <property type="molecule type" value="Genomic_DNA"/>
</dbReference>
<keyword evidence="4" id="KW-1185">Reference proteome</keyword>
<sequence length="351" mass="40512">MDVTRRFFAKIYHFKEEYPELAKHIHPDSMKLFNAEYRNVAKREASQTVLTPNPQLKKSRIQKPSPTKVADELNTEIPGYSDLNSYLIYLNRVEPYSHVKPGMDDQMYITASMRAILVDWMSELCYNYSLHRVTFHTAVNLLDRTIGINHCIKKTEFQAVGAVCVVIAIKLWEPVSINLDMIIQSTGGSCTAEQISSLEKQIVDDLHFHLMSSTIADWVLFFVRKMGDGMPFDLYFRCMDLGDRLLLDYNYVQFSTKDIALAIVSAFCCENKALQSRLTKLFDEFKLRQDCVKWVLDTGLSAPSHPLIQLLDSEEGAKTRNAIESRRDMYMEFNYVQSYNQLSLSHYSSKE</sequence>
<dbReference type="STRING" id="478820.A0A196SLM2"/>
<proteinExistence type="inferred from homology"/>
<dbReference type="InterPro" id="IPR006671">
    <property type="entry name" value="Cyclin_N"/>
</dbReference>
<evidence type="ECO:0000313" key="3">
    <source>
        <dbReference type="EMBL" id="OAO17953.1"/>
    </source>
</evidence>
<dbReference type="Gene3D" id="1.10.472.10">
    <property type="entry name" value="Cyclin-like"/>
    <property type="match status" value="2"/>
</dbReference>
<feature type="domain" description="Cyclin-like" evidence="2">
    <location>
        <begin position="119"/>
        <end position="204"/>
    </location>
</feature>
<comment type="caution">
    <text evidence="3">The sequence shown here is derived from an EMBL/GenBank/DDBJ whole genome shotgun (WGS) entry which is preliminary data.</text>
</comment>
<reference evidence="3 4" key="1">
    <citation type="submission" date="2016-05" db="EMBL/GenBank/DDBJ databases">
        <title>Nuclear genome of Blastocystis sp. subtype 1 NandII.</title>
        <authorList>
            <person name="Gentekaki E."/>
            <person name="Curtis B."/>
            <person name="Stairs C."/>
            <person name="Eme L."/>
            <person name="Herman E."/>
            <person name="Klimes V."/>
            <person name="Arias M.C."/>
            <person name="Elias M."/>
            <person name="Hilliou F."/>
            <person name="Klute M."/>
            <person name="Malik S.-B."/>
            <person name="Pightling A."/>
            <person name="Rachubinski R."/>
            <person name="Salas D."/>
            <person name="Schlacht A."/>
            <person name="Suga H."/>
            <person name="Archibald J."/>
            <person name="Ball S.G."/>
            <person name="Clark G."/>
            <person name="Dacks J."/>
            <person name="Van Der Giezen M."/>
            <person name="Tsaousis A."/>
            <person name="Roger A."/>
        </authorList>
    </citation>
    <scope>NUCLEOTIDE SEQUENCE [LARGE SCALE GENOMIC DNA]</scope>
    <source>
        <strain evidence="4">ATCC 50177 / NandII</strain>
    </source>
</reference>
<name>A0A196SLM2_BLAHN</name>
<dbReference type="Pfam" id="PF00134">
    <property type="entry name" value="Cyclin_N"/>
    <property type="match status" value="1"/>
</dbReference>
<evidence type="ECO:0000256" key="1">
    <source>
        <dbReference type="RuleBase" id="RU000383"/>
    </source>
</evidence>
<evidence type="ECO:0000313" key="4">
    <source>
        <dbReference type="Proteomes" id="UP000078348"/>
    </source>
</evidence>
<dbReference type="SMART" id="SM00385">
    <property type="entry name" value="CYCLIN"/>
    <property type="match status" value="1"/>
</dbReference>
<dbReference type="Proteomes" id="UP000078348">
    <property type="component" value="Unassembled WGS sequence"/>
</dbReference>
<dbReference type="InterPro" id="IPR036915">
    <property type="entry name" value="Cyclin-like_sf"/>
</dbReference>
<gene>
    <name evidence="3" type="ORF">AV274_0286</name>
</gene>
<dbReference type="OrthoDB" id="5590282at2759"/>
<dbReference type="InterPro" id="IPR013763">
    <property type="entry name" value="Cyclin-like_dom"/>
</dbReference>
<dbReference type="PANTHER" id="PTHR10177">
    <property type="entry name" value="CYCLINS"/>
    <property type="match status" value="1"/>
</dbReference>
<dbReference type="InterPro" id="IPR039361">
    <property type="entry name" value="Cyclin"/>
</dbReference>
<dbReference type="SUPFAM" id="SSF47954">
    <property type="entry name" value="Cyclin-like"/>
    <property type="match status" value="1"/>
</dbReference>
<evidence type="ECO:0000259" key="2">
    <source>
        <dbReference type="SMART" id="SM00385"/>
    </source>
</evidence>